<feature type="domain" description="Aminoglycoside phosphotransferase" evidence="1">
    <location>
        <begin position="105"/>
        <end position="177"/>
    </location>
</feature>
<dbReference type="AlphaFoldDB" id="A0A4Y5YQE1"/>
<name>A0A4Y5YQE1_9MICO</name>
<evidence type="ECO:0000313" key="2">
    <source>
        <dbReference type="EMBL" id="QDE35091.1"/>
    </source>
</evidence>
<evidence type="ECO:0000313" key="3">
    <source>
        <dbReference type="Proteomes" id="UP000316125"/>
    </source>
</evidence>
<dbReference type="Gene3D" id="3.90.1200.10">
    <property type="match status" value="1"/>
</dbReference>
<sequence>MDDEQTLSGGNASGTVIRIGDTVRKQWAASTPSVHAFMSHVRARGVDVPTPRGQDERRRQRIEFVPGPVAVDVEPLTADGLRRVGAIVRAIHDASETFSPSADALWDTAIPAPGAEIICHNDLAPWNLVIGDRWVFIDWDAAAPSTRLWDLAYAAQTFTLSAVEVAPEVAAEGLRAFVDGYGASGELRTRLPAMMHRRAAAMLELLTTAHAHGREPWSSMFADGHGSHWSAVVGYVGTNQQTWYDALTALAPAEPDR</sequence>
<evidence type="ECO:0000259" key="1">
    <source>
        <dbReference type="Pfam" id="PF01636"/>
    </source>
</evidence>
<dbReference type="EMBL" id="CP041040">
    <property type="protein sequence ID" value="QDE35091.1"/>
    <property type="molecule type" value="Genomic_DNA"/>
</dbReference>
<dbReference type="OrthoDB" id="236897at2"/>
<dbReference type="InterPro" id="IPR011009">
    <property type="entry name" value="Kinase-like_dom_sf"/>
</dbReference>
<dbReference type="Pfam" id="PF01636">
    <property type="entry name" value="APH"/>
    <property type="match status" value="1"/>
</dbReference>
<reference evidence="2 3" key="1">
    <citation type="submission" date="2019-06" db="EMBL/GenBank/DDBJ databases">
        <title>Complete genome of Microbacterium foliorum M2.</title>
        <authorList>
            <person name="Cao G."/>
        </authorList>
    </citation>
    <scope>NUCLEOTIDE SEQUENCE [LARGE SCALE GENOMIC DNA]</scope>
    <source>
        <strain evidence="2 3">M2</strain>
    </source>
</reference>
<organism evidence="2 3">
    <name type="scientific">Microbacterium foliorum</name>
    <dbReference type="NCBI Taxonomy" id="104336"/>
    <lineage>
        <taxon>Bacteria</taxon>
        <taxon>Bacillati</taxon>
        <taxon>Actinomycetota</taxon>
        <taxon>Actinomycetes</taxon>
        <taxon>Micrococcales</taxon>
        <taxon>Microbacteriaceae</taxon>
        <taxon>Microbacterium</taxon>
    </lineage>
</organism>
<accession>A0A4Y5YQE1</accession>
<dbReference type="Proteomes" id="UP000316125">
    <property type="component" value="Chromosome"/>
</dbReference>
<keyword evidence="2" id="KW-0808">Transferase</keyword>
<dbReference type="GO" id="GO:0016740">
    <property type="term" value="F:transferase activity"/>
    <property type="evidence" value="ECO:0007669"/>
    <property type="project" value="UniProtKB-KW"/>
</dbReference>
<proteinExistence type="predicted"/>
<gene>
    <name evidence="2" type="ORF">FIV50_10030</name>
</gene>
<protein>
    <submittedName>
        <fullName evidence="2">Aminoglycoside phosphotransferase</fullName>
    </submittedName>
</protein>
<dbReference type="SUPFAM" id="SSF56112">
    <property type="entry name" value="Protein kinase-like (PK-like)"/>
    <property type="match status" value="1"/>
</dbReference>
<dbReference type="RefSeq" id="WP_140037309.1">
    <property type="nucleotide sequence ID" value="NZ_CP041040.1"/>
</dbReference>
<dbReference type="InterPro" id="IPR002575">
    <property type="entry name" value="Aminoglycoside_PTrfase"/>
</dbReference>